<feature type="transmembrane region" description="Helical" evidence="4">
    <location>
        <begin position="236"/>
        <end position="257"/>
    </location>
</feature>
<evidence type="ECO:0000256" key="3">
    <source>
        <dbReference type="ARBA" id="ARBA00023136"/>
    </source>
</evidence>
<feature type="domain" description="Major facilitator superfamily (MFS) profile" evidence="5">
    <location>
        <begin position="30"/>
        <end position="410"/>
    </location>
</feature>
<feature type="transmembrane region" description="Helical" evidence="4">
    <location>
        <begin position="96"/>
        <end position="114"/>
    </location>
</feature>
<protein>
    <submittedName>
        <fullName evidence="6">MFS transporter</fullName>
    </submittedName>
</protein>
<keyword evidence="1 4" id="KW-0812">Transmembrane</keyword>
<dbReference type="GO" id="GO:0022857">
    <property type="term" value="F:transmembrane transporter activity"/>
    <property type="evidence" value="ECO:0007669"/>
    <property type="project" value="InterPro"/>
</dbReference>
<dbReference type="OrthoDB" id="9815356at2"/>
<evidence type="ECO:0000256" key="1">
    <source>
        <dbReference type="ARBA" id="ARBA00022692"/>
    </source>
</evidence>
<feature type="transmembrane region" description="Helical" evidence="4">
    <location>
        <begin position="184"/>
        <end position="204"/>
    </location>
</feature>
<dbReference type="Proteomes" id="UP000435802">
    <property type="component" value="Unassembled WGS sequence"/>
</dbReference>
<feature type="transmembrane region" description="Helical" evidence="4">
    <location>
        <begin position="263"/>
        <end position="282"/>
    </location>
</feature>
<dbReference type="InterPro" id="IPR020846">
    <property type="entry name" value="MFS_dom"/>
</dbReference>
<gene>
    <name evidence="6" type="ORF">GR138_19655</name>
</gene>
<dbReference type="InterPro" id="IPR036259">
    <property type="entry name" value="MFS_trans_sf"/>
</dbReference>
<dbReference type="InterPro" id="IPR011701">
    <property type="entry name" value="MFS"/>
</dbReference>
<keyword evidence="2 4" id="KW-1133">Transmembrane helix</keyword>
<feature type="transmembrane region" description="Helical" evidence="4">
    <location>
        <begin position="153"/>
        <end position="172"/>
    </location>
</feature>
<dbReference type="SUPFAM" id="SSF103473">
    <property type="entry name" value="MFS general substrate transporter"/>
    <property type="match status" value="1"/>
</dbReference>
<comment type="caution">
    <text evidence="6">The sequence shown here is derived from an EMBL/GenBank/DDBJ whole genome shotgun (WGS) entry which is preliminary data.</text>
</comment>
<evidence type="ECO:0000256" key="4">
    <source>
        <dbReference type="SAM" id="Phobius"/>
    </source>
</evidence>
<feature type="transmembrane region" description="Helical" evidence="4">
    <location>
        <begin position="29"/>
        <end position="47"/>
    </location>
</feature>
<dbReference type="AlphaFoldDB" id="A0A6N8SKQ3"/>
<feature type="transmembrane region" description="Helical" evidence="4">
    <location>
        <begin position="120"/>
        <end position="141"/>
    </location>
</feature>
<dbReference type="CDD" id="cd17324">
    <property type="entry name" value="MFS_NepI_like"/>
    <property type="match status" value="1"/>
</dbReference>
<feature type="transmembrane region" description="Helical" evidence="4">
    <location>
        <begin position="357"/>
        <end position="376"/>
    </location>
</feature>
<keyword evidence="7" id="KW-1185">Reference proteome</keyword>
<evidence type="ECO:0000259" key="5">
    <source>
        <dbReference type="PROSITE" id="PS50850"/>
    </source>
</evidence>
<evidence type="ECO:0000256" key="2">
    <source>
        <dbReference type="ARBA" id="ARBA00022989"/>
    </source>
</evidence>
<keyword evidence="3 4" id="KW-0472">Membrane</keyword>
<organism evidence="6 7">
    <name type="scientific">Shinella kummerowiae</name>
    <dbReference type="NCBI Taxonomy" id="417745"/>
    <lineage>
        <taxon>Bacteria</taxon>
        <taxon>Pseudomonadati</taxon>
        <taxon>Pseudomonadota</taxon>
        <taxon>Alphaproteobacteria</taxon>
        <taxon>Hyphomicrobiales</taxon>
        <taxon>Rhizobiaceae</taxon>
        <taxon>Shinella</taxon>
    </lineage>
</organism>
<dbReference type="Pfam" id="PF07690">
    <property type="entry name" value="MFS_1"/>
    <property type="match status" value="2"/>
</dbReference>
<feature type="transmembrane region" description="Helical" evidence="4">
    <location>
        <begin position="59"/>
        <end position="84"/>
    </location>
</feature>
<dbReference type="Gene3D" id="1.20.1250.20">
    <property type="entry name" value="MFS general substrate transporter like domains"/>
    <property type="match status" value="1"/>
</dbReference>
<evidence type="ECO:0000313" key="6">
    <source>
        <dbReference type="EMBL" id="MXN47420.1"/>
    </source>
</evidence>
<proteinExistence type="predicted"/>
<accession>A0A6N8SKQ3</accession>
<dbReference type="EMBL" id="WUMK01000007">
    <property type="protein sequence ID" value="MXN47420.1"/>
    <property type="molecule type" value="Genomic_DNA"/>
</dbReference>
<dbReference type="PANTHER" id="PTHR42910">
    <property type="entry name" value="TRANSPORTER SCO4007-RELATED"/>
    <property type="match status" value="1"/>
</dbReference>
<name>A0A6N8SKQ3_9HYPH</name>
<dbReference type="PROSITE" id="PS50850">
    <property type="entry name" value="MFS"/>
    <property type="match status" value="1"/>
</dbReference>
<dbReference type="PANTHER" id="PTHR42910:SF1">
    <property type="entry name" value="MAJOR FACILITATOR SUPERFAMILY (MFS) PROFILE DOMAIN-CONTAINING PROTEIN"/>
    <property type="match status" value="1"/>
</dbReference>
<evidence type="ECO:0000313" key="7">
    <source>
        <dbReference type="Proteomes" id="UP000435802"/>
    </source>
</evidence>
<reference evidence="6 7" key="1">
    <citation type="submission" date="2019-12" db="EMBL/GenBank/DDBJ databases">
        <title>Shinella kummerowiae sp. nov., a symbiotic bacterium isolated from root nodules of the herbal legume Kummerowia stipulacea.</title>
        <authorList>
            <person name="Gao J."/>
        </authorList>
    </citation>
    <scope>NUCLEOTIDE SEQUENCE [LARGE SCALE GENOMIC DNA]</scope>
    <source>
        <strain evidence="6 7">CCBAU 25048</strain>
    </source>
</reference>
<sequence length="414" mass="43483">MMNIHPRECRRSAGCDPTDDRQAFGLPHWMLVIFAITCAGSVANIYYAQPLLDTIATSFGIGAARIGLVVTLTQIGYAAGLLFIVPLGDLVNRRKLIVAQALLSAIALAGVGSAPAAPFLFAGMVLVGLLAVVVQVLVALTATLARPEERGRAVGLVTSGVVIGILAARFVAGILADAGGWRAVYFFSAGLMLLMGLLLASVLPRNIPVASAERYSVVLRSIPALFLREPVLRQRAGLAFLIFASFSTLWTAMVLPLSAAPFFLSHTTIGLFGLAGLAGALAASRAGRMADRGFAERTTGVSLALLVFSWGAIGFLPHALAVFTIGVVLLDFAVQAVHVTNQSLIFAARPDAHSRLVGGYMVFYSAGSALGAIASTASYARYGWTGVCLTGATFSLAALLLWAWSYARSRRRVS</sequence>
<feature type="transmembrane region" description="Helical" evidence="4">
    <location>
        <begin position="382"/>
        <end position="404"/>
    </location>
</feature>